<proteinExistence type="predicted"/>
<name>A0A154QDG3_9GAMM</name>
<dbReference type="Proteomes" id="UP000076131">
    <property type="component" value="Unassembled WGS sequence"/>
</dbReference>
<dbReference type="STRING" id="416169.RHOFW104T7_02860"/>
<sequence>MLEILVGIRERIGKLGIHGIEFLCCHEAYINPLTFRCGWQVGMTQFHQHAGELLVAVDIDTVALVFRHTCSE</sequence>
<organism evidence="1 2">
    <name type="scientific">Rhodanobacter thiooxydans</name>
    <dbReference type="NCBI Taxonomy" id="416169"/>
    <lineage>
        <taxon>Bacteria</taxon>
        <taxon>Pseudomonadati</taxon>
        <taxon>Pseudomonadota</taxon>
        <taxon>Gammaproteobacteria</taxon>
        <taxon>Lysobacterales</taxon>
        <taxon>Rhodanobacteraceae</taxon>
        <taxon>Rhodanobacter</taxon>
    </lineage>
</organism>
<dbReference type="AlphaFoldDB" id="A0A154QDG3"/>
<evidence type="ECO:0000313" key="2">
    <source>
        <dbReference type="Proteomes" id="UP000076131"/>
    </source>
</evidence>
<accession>A0A154QDG3</accession>
<gene>
    <name evidence="1" type="ORF">RHOFW104T7_02860</name>
</gene>
<evidence type="ECO:0000313" key="1">
    <source>
        <dbReference type="EMBL" id="KZC22013.1"/>
    </source>
</evidence>
<reference evidence="1 2" key="1">
    <citation type="journal article" date="2016" name="MBio">
        <title>Lateral Gene Transfer in a Heavy Metal-Contaminated-Groundwater Microbial Community.</title>
        <authorList>
            <person name="Hemme C.L."/>
            <person name="Green S.J."/>
            <person name="Rishishwar L."/>
            <person name="Prakash O."/>
            <person name="Pettenato A."/>
            <person name="Chakraborty R."/>
            <person name="Deutschbauer A.M."/>
            <person name="Van Nostrand J.D."/>
            <person name="Wu L."/>
            <person name="He Z."/>
            <person name="Jordan I.K."/>
            <person name="Hazen T.C."/>
            <person name="Arkin A.P."/>
            <person name="Kostka J.E."/>
            <person name="Zhou J."/>
        </authorList>
    </citation>
    <scope>NUCLEOTIDE SEQUENCE [LARGE SCALE GENOMIC DNA]</scope>
    <source>
        <strain evidence="1 2">FW104-T7</strain>
    </source>
</reference>
<dbReference type="EMBL" id="LVJS01000140">
    <property type="protein sequence ID" value="KZC22013.1"/>
    <property type="molecule type" value="Genomic_DNA"/>
</dbReference>
<comment type="caution">
    <text evidence="1">The sequence shown here is derived from an EMBL/GenBank/DDBJ whole genome shotgun (WGS) entry which is preliminary data.</text>
</comment>
<keyword evidence="2" id="KW-1185">Reference proteome</keyword>
<protein>
    <submittedName>
        <fullName evidence="1">Uncharacterized protein</fullName>
    </submittedName>
</protein>